<reference evidence="1 2" key="1">
    <citation type="journal article" date="2019" name="Microorganisms">
        <title>Systematic Affiliation and Genome Analysis of Subtercola vilae DB165(T) with Particular Emphasis on Cold Adaptation of an Isolate from a High-Altitude Cold Volcano Lake.</title>
        <authorList>
            <person name="Villalobos A.S."/>
            <person name="Wiese J."/>
            <person name="Imhoff J.F."/>
            <person name="Dorador C."/>
            <person name="Keller A."/>
            <person name="Hentschel U."/>
        </authorList>
    </citation>
    <scope>NUCLEOTIDE SEQUENCE [LARGE SCALE GENOMIC DNA]</scope>
    <source>
        <strain evidence="1 2">DB165</strain>
    </source>
</reference>
<dbReference type="AlphaFoldDB" id="A0A4T2C8Z7"/>
<protein>
    <submittedName>
        <fullName evidence="1">Uncharacterized protein</fullName>
    </submittedName>
</protein>
<keyword evidence="2" id="KW-1185">Reference proteome</keyword>
<name>A0A4T2C8Z7_9MICO</name>
<evidence type="ECO:0000313" key="2">
    <source>
        <dbReference type="Proteomes" id="UP000306192"/>
    </source>
</evidence>
<organism evidence="1 2">
    <name type="scientific">Subtercola vilae</name>
    <dbReference type="NCBI Taxonomy" id="2056433"/>
    <lineage>
        <taxon>Bacteria</taxon>
        <taxon>Bacillati</taxon>
        <taxon>Actinomycetota</taxon>
        <taxon>Actinomycetes</taxon>
        <taxon>Micrococcales</taxon>
        <taxon>Microbacteriaceae</taxon>
        <taxon>Subtercola</taxon>
    </lineage>
</organism>
<evidence type="ECO:0000313" key="1">
    <source>
        <dbReference type="EMBL" id="TIH40935.1"/>
    </source>
</evidence>
<comment type="caution">
    <text evidence="1">The sequence shown here is derived from an EMBL/GenBank/DDBJ whole genome shotgun (WGS) entry which is preliminary data.</text>
</comment>
<proteinExistence type="predicted"/>
<dbReference type="EMBL" id="QYRT01000001">
    <property type="protein sequence ID" value="TIH40935.1"/>
    <property type="molecule type" value="Genomic_DNA"/>
</dbReference>
<dbReference type="OrthoDB" id="3384455at2"/>
<dbReference type="Proteomes" id="UP000306192">
    <property type="component" value="Unassembled WGS sequence"/>
</dbReference>
<gene>
    <name evidence="1" type="ORF">D4765_00580</name>
</gene>
<sequence length="67" mass="7530">MRGRDGDACSPCHRGELYHAITEMVELLREYVEDWQDHLVAAPNHAGNWGLVQLIVLSTDDQALLAE</sequence>
<accession>A0A4T2C8Z7</accession>